<dbReference type="AlphaFoldDB" id="A0A1S9N9L2"/>
<dbReference type="RefSeq" id="WP_078114995.1">
    <property type="nucleotide sequence ID" value="NZ_MWMH01000002.1"/>
</dbReference>
<organism evidence="1 2">
    <name type="scientific">Clostridium beijerinckii</name>
    <name type="common">Clostridium MP</name>
    <dbReference type="NCBI Taxonomy" id="1520"/>
    <lineage>
        <taxon>Bacteria</taxon>
        <taxon>Bacillati</taxon>
        <taxon>Bacillota</taxon>
        <taxon>Clostridia</taxon>
        <taxon>Eubacteriales</taxon>
        <taxon>Clostridiaceae</taxon>
        <taxon>Clostridium</taxon>
    </lineage>
</organism>
<protein>
    <submittedName>
        <fullName evidence="1">Uncharacterized protein</fullName>
    </submittedName>
</protein>
<proteinExistence type="predicted"/>
<sequence>MNNKIDRIINLFIKSINKEIKDNFKCIYEYDSEEDLFNIWHNYSDFNNIEFKKIIGKNIRKYFYNKDIYNISFAYNKNKTREIEIKKENEKVYGELLLQYIKVKPSPLAINFSRQFANQTYSFYLPSQFENVYNNKIPVNNDNLKSKSFYNNEKNTDIEQNINEILEVSVV</sequence>
<accession>A0A1S9N9L2</accession>
<gene>
    <name evidence="1" type="ORF">CBEIBR21_06555</name>
</gene>
<comment type="caution">
    <text evidence="1">The sequence shown here is derived from an EMBL/GenBank/DDBJ whole genome shotgun (WGS) entry which is preliminary data.</text>
</comment>
<evidence type="ECO:0000313" key="2">
    <source>
        <dbReference type="Proteomes" id="UP000190959"/>
    </source>
</evidence>
<reference evidence="1 2" key="1">
    <citation type="submission" date="2017-02" db="EMBL/GenBank/DDBJ databases">
        <title>Genome sequence of Clostridium beijerinckii Br21.</title>
        <authorList>
            <person name="Fonseca B.C."/>
            <person name="Guazzaroni M.E."/>
            <person name="Riano-Pachon D.M."/>
            <person name="Reginatto V."/>
        </authorList>
    </citation>
    <scope>NUCLEOTIDE SEQUENCE [LARGE SCALE GENOMIC DNA]</scope>
    <source>
        <strain evidence="1 2">Br21</strain>
    </source>
</reference>
<name>A0A1S9N9L2_CLOBE</name>
<dbReference type="EMBL" id="MWMH01000002">
    <property type="protein sequence ID" value="OOP74155.1"/>
    <property type="molecule type" value="Genomic_DNA"/>
</dbReference>
<dbReference type="Proteomes" id="UP000190959">
    <property type="component" value="Unassembled WGS sequence"/>
</dbReference>
<evidence type="ECO:0000313" key="1">
    <source>
        <dbReference type="EMBL" id="OOP74155.1"/>
    </source>
</evidence>